<protein>
    <recommendedName>
        <fullName evidence="2">Response regulatory domain-containing protein</fullName>
    </recommendedName>
</protein>
<organism evidence="3 4">
    <name type="scientific">Neptunitalea lumnitzerae</name>
    <dbReference type="NCBI Taxonomy" id="2965509"/>
    <lineage>
        <taxon>Bacteria</taxon>
        <taxon>Pseudomonadati</taxon>
        <taxon>Bacteroidota</taxon>
        <taxon>Flavobacteriia</taxon>
        <taxon>Flavobacteriales</taxon>
        <taxon>Flavobacteriaceae</taxon>
        <taxon>Neptunitalea</taxon>
    </lineage>
</organism>
<dbReference type="Proteomes" id="UP001143543">
    <property type="component" value="Unassembled WGS sequence"/>
</dbReference>
<gene>
    <name evidence="3" type="ORF">Y10_22560</name>
</gene>
<dbReference type="Pfam" id="PF00072">
    <property type="entry name" value="Response_reg"/>
    <property type="match status" value="1"/>
</dbReference>
<dbReference type="PANTHER" id="PTHR44520">
    <property type="entry name" value="RESPONSE REGULATOR RCP1-RELATED"/>
    <property type="match status" value="1"/>
</dbReference>
<proteinExistence type="predicted"/>
<feature type="modified residue" description="4-aspartylphosphate" evidence="1">
    <location>
        <position position="59"/>
    </location>
</feature>
<dbReference type="Gene3D" id="3.40.50.2300">
    <property type="match status" value="1"/>
</dbReference>
<dbReference type="PROSITE" id="PS50110">
    <property type="entry name" value="RESPONSE_REGULATORY"/>
    <property type="match status" value="1"/>
</dbReference>
<name>A0ABQ5MKE9_9FLAO</name>
<dbReference type="InterPro" id="IPR052893">
    <property type="entry name" value="TCS_response_regulator"/>
</dbReference>
<sequence length="129" mass="14578">MNPTIPKTVFLVDDQKISNFINRRLFTNCNFSGDIYCFEDPADALSALEEILPDMILLDLNMPKINGWDFLEILSNNKKFNTIRIVVATSSTSPIDKNSAKRFPQVKDYLIKPLNGSMINKLLHNAGSN</sequence>
<dbReference type="CDD" id="cd00156">
    <property type="entry name" value="REC"/>
    <property type="match status" value="1"/>
</dbReference>
<dbReference type="RefSeq" id="WP_281765508.1">
    <property type="nucleotide sequence ID" value="NZ_BRVO01000002.1"/>
</dbReference>
<evidence type="ECO:0000313" key="3">
    <source>
        <dbReference type="EMBL" id="GLB49888.1"/>
    </source>
</evidence>
<comment type="caution">
    <text evidence="3">The sequence shown here is derived from an EMBL/GenBank/DDBJ whole genome shotgun (WGS) entry which is preliminary data.</text>
</comment>
<keyword evidence="1" id="KW-0597">Phosphoprotein</keyword>
<accession>A0ABQ5MKE9</accession>
<dbReference type="SMART" id="SM00448">
    <property type="entry name" value="REC"/>
    <property type="match status" value="1"/>
</dbReference>
<dbReference type="EMBL" id="BRVO01000002">
    <property type="protein sequence ID" value="GLB49888.1"/>
    <property type="molecule type" value="Genomic_DNA"/>
</dbReference>
<dbReference type="PANTHER" id="PTHR44520:SF2">
    <property type="entry name" value="RESPONSE REGULATOR RCP1"/>
    <property type="match status" value="1"/>
</dbReference>
<dbReference type="InterPro" id="IPR011006">
    <property type="entry name" value="CheY-like_superfamily"/>
</dbReference>
<dbReference type="SUPFAM" id="SSF52172">
    <property type="entry name" value="CheY-like"/>
    <property type="match status" value="1"/>
</dbReference>
<evidence type="ECO:0000259" key="2">
    <source>
        <dbReference type="PROSITE" id="PS50110"/>
    </source>
</evidence>
<feature type="domain" description="Response regulatory" evidence="2">
    <location>
        <begin position="8"/>
        <end position="127"/>
    </location>
</feature>
<keyword evidence="4" id="KW-1185">Reference proteome</keyword>
<evidence type="ECO:0000313" key="4">
    <source>
        <dbReference type="Proteomes" id="UP001143543"/>
    </source>
</evidence>
<dbReference type="InterPro" id="IPR001789">
    <property type="entry name" value="Sig_transdc_resp-reg_receiver"/>
</dbReference>
<evidence type="ECO:0000256" key="1">
    <source>
        <dbReference type="PROSITE-ProRule" id="PRU00169"/>
    </source>
</evidence>
<reference evidence="3" key="1">
    <citation type="submission" date="2022-07" db="EMBL/GenBank/DDBJ databases">
        <title>Taxonomy of Novel Oxalotrophic and Methylotrophic Bacteria.</title>
        <authorList>
            <person name="Sahin N."/>
            <person name="Tani A."/>
        </authorList>
    </citation>
    <scope>NUCLEOTIDE SEQUENCE</scope>
    <source>
        <strain evidence="3">Y10</strain>
    </source>
</reference>